<organism evidence="2 3">
    <name type="scientific">Streptomyces nigrescens</name>
    <dbReference type="NCBI Taxonomy" id="1920"/>
    <lineage>
        <taxon>Bacteria</taxon>
        <taxon>Bacillati</taxon>
        <taxon>Actinomycetota</taxon>
        <taxon>Actinomycetes</taxon>
        <taxon>Kitasatosporales</taxon>
        <taxon>Streptomycetaceae</taxon>
        <taxon>Streptomyces</taxon>
    </lineage>
</organism>
<accession>A0ABM7ZUB0</accession>
<protein>
    <submittedName>
        <fullName evidence="2">Uncharacterized protein</fullName>
    </submittedName>
</protein>
<feature type="region of interest" description="Disordered" evidence="1">
    <location>
        <begin position="1"/>
        <end position="22"/>
    </location>
</feature>
<dbReference type="Proteomes" id="UP001059597">
    <property type="component" value="Chromosome"/>
</dbReference>
<gene>
    <name evidence="2" type="ORF">HEK616_34590</name>
</gene>
<dbReference type="EMBL" id="AP026073">
    <property type="protein sequence ID" value="BDM69972.1"/>
    <property type="molecule type" value="Genomic_DNA"/>
</dbReference>
<evidence type="ECO:0000313" key="3">
    <source>
        <dbReference type="Proteomes" id="UP001059597"/>
    </source>
</evidence>
<reference evidence="2" key="1">
    <citation type="submission" date="2022-06" db="EMBL/GenBank/DDBJ databases">
        <title>Complete genome sequence of Streptomyces nigrescens HEK616.</title>
        <authorList>
            <person name="Asamizu S."/>
            <person name="Onaka H."/>
        </authorList>
    </citation>
    <scope>NUCLEOTIDE SEQUENCE</scope>
    <source>
        <strain evidence="2">HEK616</strain>
    </source>
</reference>
<name>A0ABM7ZUB0_STRNI</name>
<evidence type="ECO:0000313" key="2">
    <source>
        <dbReference type="EMBL" id="BDM69972.1"/>
    </source>
</evidence>
<keyword evidence="3" id="KW-1185">Reference proteome</keyword>
<evidence type="ECO:0000256" key="1">
    <source>
        <dbReference type="SAM" id="MobiDB-lite"/>
    </source>
</evidence>
<sequence>MYATVAWHSPQRHQVTQPTEHQSNEYLDRVAIAEFIGHVDSDPGDDTRRFHLAAFARLKDSDYTSHFVFATPGQAIVPGKELGLDGPFMRSGLGCCCRRSLSWWPIGARGVDRPGRVRAGERQ</sequence>
<proteinExistence type="predicted"/>
<feature type="compositionally biased region" description="Polar residues" evidence="1">
    <location>
        <begin position="12"/>
        <end position="21"/>
    </location>
</feature>